<dbReference type="InterPro" id="IPR050140">
    <property type="entry name" value="SRY-related_HMG-box_TF-like"/>
</dbReference>
<evidence type="ECO:0000256" key="3">
    <source>
        <dbReference type="PROSITE-ProRule" id="PRU00267"/>
    </source>
</evidence>
<dbReference type="GO" id="GO:0030154">
    <property type="term" value="P:cell differentiation"/>
    <property type="evidence" value="ECO:0007669"/>
    <property type="project" value="TreeGrafter"/>
</dbReference>
<dbReference type="Gene3D" id="1.10.30.10">
    <property type="entry name" value="High mobility group box domain"/>
    <property type="match status" value="1"/>
</dbReference>
<evidence type="ECO:0000256" key="2">
    <source>
        <dbReference type="ARBA" id="ARBA00023163"/>
    </source>
</evidence>
<feature type="region of interest" description="Disordered" evidence="4">
    <location>
        <begin position="127"/>
        <end position="164"/>
    </location>
</feature>
<dbReference type="GO" id="GO:0001228">
    <property type="term" value="F:DNA-binding transcription activator activity, RNA polymerase II-specific"/>
    <property type="evidence" value="ECO:0007669"/>
    <property type="project" value="TreeGrafter"/>
</dbReference>
<dbReference type="GO" id="GO:0005634">
    <property type="term" value="C:nucleus"/>
    <property type="evidence" value="ECO:0007669"/>
    <property type="project" value="UniProtKB-UniRule"/>
</dbReference>
<evidence type="ECO:0000259" key="5">
    <source>
        <dbReference type="PROSITE" id="PS50118"/>
    </source>
</evidence>
<evidence type="ECO:0000313" key="8">
    <source>
        <dbReference type="Proteomes" id="UP000247702"/>
    </source>
</evidence>
<evidence type="ECO:0000256" key="1">
    <source>
        <dbReference type="ARBA" id="ARBA00023125"/>
    </source>
</evidence>
<dbReference type="SMART" id="SM00398">
    <property type="entry name" value="HMG"/>
    <property type="match status" value="1"/>
</dbReference>
<dbReference type="EMBL" id="BLAL01000257">
    <property type="protein sequence ID" value="GES97185.1"/>
    <property type="molecule type" value="Genomic_DNA"/>
</dbReference>
<dbReference type="PANTHER" id="PTHR10270">
    <property type="entry name" value="SOX TRANSCRIPTION FACTOR"/>
    <property type="match status" value="1"/>
</dbReference>
<accession>A0A2Z6RQP6</accession>
<dbReference type="InterPro" id="IPR009071">
    <property type="entry name" value="HMG_box_dom"/>
</dbReference>
<reference evidence="6 8" key="1">
    <citation type="submission" date="2017-11" db="EMBL/GenBank/DDBJ databases">
        <title>The genome of Rhizophagus clarus HR1 reveals common genetic basis of auxotrophy among arbuscular mycorrhizal fungi.</title>
        <authorList>
            <person name="Kobayashi Y."/>
        </authorList>
    </citation>
    <scope>NUCLEOTIDE SEQUENCE [LARGE SCALE GENOMIC DNA]</scope>
    <source>
        <strain evidence="6 8">HR1</strain>
    </source>
</reference>
<dbReference type="CDD" id="cd01389">
    <property type="entry name" value="HMG-box_ROX1-like"/>
    <property type="match status" value="1"/>
</dbReference>
<gene>
    <name evidence="7" type="ORF">RCL2_002377400</name>
    <name evidence="6" type="ORF">RclHR1_03350002</name>
</gene>
<dbReference type="Proteomes" id="UP000615446">
    <property type="component" value="Unassembled WGS sequence"/>
</dbReference>
<evidence type="ECO:0000256" key="4">
    <source>
        <dbReference type="SAM" id="MobiDB-lite"/>
    </source>
</evidence>
<reference evidence="7" key="2">
    <citation type="submission" date="2019-10" db="EMBL/GenBank/DDBJ databases">
        <title>Conservation and host-specific expression of non-tandemly repeated heterogenous ribosome RNA gene in arbuscular mycorrhizal fungi.</title>
        <authorList>
            <person name="Maeda T."/>
            <person name="Kobayashi Y."/>
            <person name="Nakagawa T."/>
            <person name="Ezawa T."/>
            <person name="Yamaguchi K."/>
            <person name="Bino T."/>
            <person name="Nishimoto Y."/>
            <person name="Shigenobu S."/>
            <person name="Kawaguchi M."/>
        </authorList>
    </citation>
    <scope>NUCLEOTIDE SEQUENCE</scope>
    <source>
        <strain evidence="7">HR1</strain>
    </source>
</reference>
<dbReference type="PROSITE" id="PS50118">
    <property type="entry name" value="HMG_BOX_2"/>
    <property type="match status" value="1"/>
</dbReference>
<dbReference type="InterPro" id="IPR036910">
    <property type="entry name" value="HMG_box_dom_sf"/>
</dbReference>
<dbReference type="EMBL" id="BEXD01002613">
    <property type="protein sequence ID" value="GBB98871.1"/>
    <property type="molecule type" value="Genomic_DNA"/>
</dbReference>
<dbReference type="AlphaFoldDB" id="A0A2Z6RQP6"/>
<protein>
    <submittedName>
        <fullName evidence="7">High mobility group box domain-containing protein</fullName>
    </submittedName>
</protein>
<keyword evidence="3" id="KW-0539">Nucleus</keyword>
<dbReference type="PANTHER" id="PTHR10270:SF161">
    <property type="entry name" value="SEX-DETERMINING REGION Y PROTEIN"/>
    <property type="match status" value="1"/>
</dbReference>
<keyword evidence="1 3" id="KW-0238">DNA-binding</keyword>
<dbReference type="Pfam" id="PF00505">
    <property type="entry name" value="HMG_box"/>
    <property type="match status" value="1"/>
</dbReference>
<feature type="domain" description="HMG box" evidence="5">
    <location>
        <begin position="63"/>
        <end position="131"/>
    </location>
</feature>
<feature type="DNA-binding region" description="HMG box" evidence="3">
    <location>
        <begin position="63"/>
        <end position="131"/>
    </location>
</feature>
<keyword evidence="2" id="KW-0804">Transcription</keyword>
<keyword evidence="8" id="KW-1185">Reference proteome</keyword>
<dbReference type="SUPFAM" id="SSF47095">
    <property type="entry name" value="HMG-box"/>
    <property type="match status" value="1"/>
</dbReference>
<evidence type="ECO:0000313" key="7">
    <source>
        <dbReference type="EMBL" id="GES97185.1"/>
    </source>
</evidence>
<name>A0A2Z6RQP6_9GLOM</name>
<evidence type="ECO:0000313" key="6">
    <source>
        <dbReference type="EMBL" id="GBB98871.1"/>
    </source>
</evidence>
<comment type="caution">
    <text evidence="6">The sequence shown here is derived from an EMBL/GenBank/DDBJ whole genome shotgun (WGS) entry which is preliminary data.</text>
</comment>
<dbReference type="OrthoDB" id="6247875at2759"/>
<dbReference type="Proteomes" id="UP000247702">
    <property type="component" value="Unassembled WGS sequence"/>
</dbReference>
<dbReference type="GO" id="GO:0000978">
    <property type="term" value="F:RNA polymerase II cis-regulatory region sequence-specific DNA binding"/>
    <property type="evidence" value="ECO:0007669"/>
    <property type="project" value="TreeGrafter"/>
</dbReference>
<organism evidence="6 8">
    <name type="scientific">Rhizophagus clarus</name>
    <dbReference type="NCBI Taxonomy" id="94130"/>
    <lineage>
        <taxon>Eukaryota</taxon>
        <taxon>Fungi</taxon>
        <taxon>Fungi incertae sedis</taxon>
        <taxon>Mucoromycota</taxon>
        <taxon>Glomeromycotina</taxon>
        <taxon>Glomeromycetes</taxon>
        <taxon>Glomerales</taxon>
        <taxon>Glomeraceae</taxon>
        <taxon>Rhizophagus</taxon>
    </lineage>
</organism>
<proteinExistence type="predicted"/>
<sequence length="322" mass="37047">MNEVKKERDYHLLMFDISEPDQETVSSNGFHEISCSNGSPQKASVVTTALTKPKKRVRKLKRIPRPPNSFILYRKAKQHDVMAQNKNLTLGGVSKIIAKMWQEEDEKERFQWSILADRAKLKHTQDYPDYVYRPKRSNKKPNDKKLRTKKRTSTQNNNESDKFISYGNSGYSDISSTVENKSSHSMPFISPVSNVSLLSPIDRSSTIMSTTHGVLPSPTNHMTFNQQRDYAQHPTSEIYDIIPHENFISQCFTPIEATSYISPNALRVNNFDSFLNAQPVDKFPYFASHATSHTAYSFSDFDNATVERYDQSNSKLFYYNTR</sequence>